<keyword evidence="5 8" id="KW-0472">Membrane</keyword>
<accession>A0AAV2T4K4</accession>
<evidence type="ECO:0000256" key="8">
    <source>
        <dbReference type="SAM" id="Phobius"/>
    </source>
</evidence>
<keyword evidence="3 8" id="KW-0812">Transmembrane</keyword>
<proteinExistence type="inferred from homology"/>
<dbReference type="EMBL" id="CAXLJL010000066">
    <property type="protein sequence ID" value="CAL5130447.1"/>
    <property type="molecule type" value="Genomic_DNA"/>
</dbReference>
<evidence type="ECO:0000256" key="6">
    <source>
        <dbReference type="ARBA" id="ARBA00023180"/>
    </source>
</evidence>
<sequence length="527" mass="58410">MAIKSKSARICLIVLAAILLALALFCLVLVLLFDNLFAKLVAKNLPLIPGSASLDSWLKPSVPVYFTVRLFNLTNKEELLNGQKPNFTVIGPYVYREKREKFDWNFSSEDPPKLLRFKHRIFYHFVPELSNGSPEDATITSVDLFYLETLARGQQYLATAPFVTLNAHQFMWDYSPQVLQWAKYLGAVDKDNVGFFASNNGTNVIEYLVDTGVDDISKIGWIYEVNGKRKMDIWDFPEANMLNGSDGSLAPPGLSVGSEVTFHVADICRSSTSYAVARKPTINREDVDVIVFSPASPTPDDPVVQWRTKMFCKGGVECPPKGLISLRPCLRAKGVQMPMYMSQPFFMSGDPKLREAVNGLPEPRPEEHATWVHIEPTTGFVLEAFKRVQFNVLLENTDSSFGKMQGPFYYPVAWIMESAIADAGTLGMLHSKLLGPKKMLPVILAIVGSVATLLCIMIIIILVTCARKHSSSTRSKIKGGGDATTGAEWQRKENDPVLFTEHSKPNPQAPEGKRLLGAAGDPDSEVV</sequence>
<keyword evidence="6" id="KW-0325">Glycoprotein</keyword>
<evidence type="ECO:0000256" key="4">
    <source>
        <dbReference type="ARBA" id="ARBA00022989"/>
    </source>
</evidence>
<evidence type="ECO:0000256" key="3">
    <source>
        <dbReference type="ARBA" id="ARBA00022692"/>
    </source>
</evidence>
<comment type="caution">
    <text evidence="9">The sequence shown here is derived from an EMBL/GenBank/DDBJ whole genome shotgun (WGS) entry which is preliminary data.</text>
</comment>
<keyword evidence="4 8" id="KW-1133">Transmembrane helix</keyword>
<evidence type="ECO:0000256" key="1">
    <source>
        <dbReference type="ARBA" id="ARBA00004370"/>
    </source>
</evidence>
<feature type="transmembrane region" description="Helical" evidence="8">
    <location>
        <begin position="439"/>
        <end position="466"/>
    </location>
</feature>
<dbReference type="GO" id="GO:0005737">
    <property type="term" value="C:cytoplasm"/>
    <property type="evidence" value="ECO:0007669"/>
    <property type="project" value="TreeGrafter"/>
</dbReference>
<comment type="subcellular location">
    <subcellularLocation>
        <location evidence="1">Membrane</location>
    </subcellularLocation>
</comment>
<name>A0AAV2T4K4_CALDB</name>
<organism evidence="9 10">
    <name type="scientific">Calicophoron daubneyi</name>
    <name type="common">Rumen fluke</name>
    <name type="synonym">Paramphistomum daubneyi</name>
    <dbReference type="NCBI Taxonomy" id="300641"/>
    <lineage>
        <taxon>Eukaryota</taxon>
        <taxon>Metazoa</taxon>
        <taxon>Spiralia</taxon>
        <taxon>Lophotrochozoa</taxon>
        <taxon>Platyhelminthes</taxon>
        <taxon>Trematoda</taxon>
        <taxon>Digenea</taxon>
        <taxon>Plagiorchiida</taxon>
        <taxon>Pronocephalata</taxon>
        <taxon>Paramphistomoidea</taxon>
        <taxon>Paramphistomidae</taxon>
        <taxon>Calicophoron</taxon>
    </lineage>
</organism>
<dbReference type="InterPro" id="IPR002159">
    <property type="entry name" value="CD36_fam"/>
</dbReference>
<evidence type="ECO:0008006" key="11">
    <source>
        <dbReference type="Google" id="ProtNLM"/>
    </source>
</evidence>
<evidence type="ECO:0000313" key="9">
    <source>
        <dbReference type="EMBL" id="CAL5130447.1"/>
    </source>
</evidence>
<dbReference type="PRINTS" id="PR01609">
    <property type="entry name" value="CD36FAMILY"/>
</dbReference>
<dbReference type="PANTHER" id="PTHR11923:SF51">
    <property type="entry name" value="LYSOSOME MEMBRANE PROTEIN 2"/>
    <property type="match status" value="1"/>
</dbReference>
<dbReference type="GO" id="GO:0016020">
    <property type="term" value="C:membrane"/>
    <property type="evidence" value="ECO:0007669"/>
    <property type="project" value="UniProtKB-SubCell"/>
</dbReference>
<evidence type="ECO:0000256" key="7">
    <source>
        <dbReference type="SAM" id="MobiDB-lite"/>
    </source>
</evidence>
<protein>
    <recommendedName>
        <fullName evidence="11">Scavenger receptor class B member 1</fullName>
    </recommendedName>
</protein>
<gene>
    <name evidence="9" type="ORF">CDAUBV1_LOCUS2502</name>
</gene>
<evidence type="ECO:0000256" key="5">
    <source>
        <dbReference type="ARBA" id="ARBA00023136"/>
    </source>
</evidence>
<reference evidence="9" key="1">
    <citation type="submission" date="2024-06" db="EMBL/GenBank/DDBJ databases">
        <authorList>
            <person name="Liu X."/>
            <person name="Lenzi L."/>
            <person name="Haldenby T S."/>
            <person name="Uol C."/>
        </authorList>
    </citation>
    <scope>NUCLEOTIDE SEQUENCE</scope>
</reference>
<evidence type="ECO:0000313" key="10">
    <source>
        <dbReference type="Proteomes" id="UP001497525"/>
    </source>
</evidence>
<comment type="similarity">
    <text evidence="2">Belongs to the CD36 family.</text>
</comment>
<dbReference type="GO" id="GO:0005044">
    <property type="term" value="F:scavenger receptor activity"/>
    <property type="evidence" value="ECO:0007669"/>
    <property type="project" value="TreeGrafter"/>
</dbReference>
<dbReference type="Proteomes" id="UP001497525">
    <property type="component" value="Unassembled WGS sequence"/>
</dbReference>
<dbReference type="PANTHER" id="PTHR11923">
    <property type="entry name" value="SCAVENGER RECEPTOR CLASS B TYPE-1 SR-B1"/>
    <property type="match status" value="1"/>
</dbReference>
<dbReference type="AlphaFoldDB" id="A0AAV2T4K4"/>
<feature type="region of interest" description="Disordered" evidence="7">
    <location>
        <begin position="472"/>
        <end position="527"/>
    </location>
</feature>
<evidence type="ECO:0000256" key="2">
    <source>
        <dbReference type="ARBA" id="ARBA00010532"/>
    </source>
</evidence>
<dbReference type="Pfam" id="PF01130">
    <property type="entry name" value="CD36"/>
    <property type="match status" value="1"/>
</dbReference>